<dbReference type="GO" id="GO:0017148">
    <property type="term" value="P:negative regulation of translation"/>
    <property type="evidence" value="ECO:0007669"/>
    <property type="project" value="UniProtKB-UniRule"/>
</dbReference>
<sequence length="113" mass="12652">MRTDPLALARFCRDVALEGKAISPVILDLRDLCAFTDFFFICSAGSPPQLKALAVSLEREVQKAHGLHPRSLQGSPASHWVVLDYGSLLVHIFLEKERTHYELEHLWGDAPTL</sequence>
<comment type="subcellular location">
    <subcellularLocation>
        <location evidence="2">Cytoplasm</location>
    </subcellularLocation>
</comment>
<proteinExistence type="inferred from homology"/>
<dbReference type="HAMAP" id="MF_01477">
    <property type="entry name" value="Iojap_RsfS"/>
    <property type="match status" value="1"/>
</dbReference>
<dbReference type="InterPro" id="IPR043519">
    <property type="entry name" value="NT_sf"/>
</dbReference>
<evidence type="ECO:0000256" key="2">
    <source>
        <dbReference type="HAMAP-Rule" id="MF_01477"/>
    </source>
</evidence>
<dbReference type="GO" id="GO:0005737">
    <property type="term" value="C:cytoplasm"/>
    <property type="evidence" value="ECO:0007669"/>
    <property type="project" value="UniProtKB-SubCell"/>
</dbReference>
<dbReference type="EMBL" id="CABFVA020000083">
    <property type="protein sequence ID" value="VVM07137.1"/>
    <property type="molecule type" value="Genomic_DNA"/>
</dbReference>
<protein>
    <recommendedName>
        <fullName evidence="2">Ribosomal silencing factor RsfS</fullName>
    </recommendedName>
</protein>
<dbReference type="AlphaFoldDB" id="A0A5E6MCG4"/>
<comment type="subunit">
    <text evidence="2">Interacts with ribosomal protein uL14 (rplN).</text>
</comment>
<keyword evidence="2" id="KW-0810">Translation regulation</keyword>
<comment type="function">
    <text evidence="2">Functions as a ribosomal silencing factor. Interacts with ribosomal protein uL14 (rplN), blocking formation of intersubunit bridge B8. Prevents association of the 30S and 50S ribosomal subunits and the formation of functional ribosomes, thus repressing translation.</text>
</comment>
<dbReference type="GO" id="GO:0090071">
    <property type="term" value="P:negative regulation of ribosome biogenesis"/>
    <property type="evidence" value="ECO:0007669"/>
    <property type="project" value="UniProtKB-UniRule"/>
</dbReference>
<dbReference type="InterPro" id="IPR004394">
    <property type="entry name" value="Iojap/RsfS/C7orf30"/>
</dbReference>
<comment type="similarity">
    <text evidence="1 2">Belongs to the Iojap/RsfS family.</text>
</comment>
<dbReference type="OrthoDB" id="9793681at2"/>
<dbReference type="NCBIfam" id="TIGR00090">
    <property type="entry name" value="rsfS_iojap_ybeB"/>
    <property type="match status" value="1"/>
</dbReference>
<dbReference type="PANTHER" id="PTHR21043">
    <property type="entry name" value="IOJAP SUPERFAMILY ORTHOLOG"/>
    <property type="match status" value="1"/>
</dbReference>
<keyword evidence="2" id="KW-0963">Cytoplasm</keyword>
<evidence type="ECO:0000256" key="1">
    <source>
        <dbReference type="ARBA" id="ARBA00010574"/>
    </source>
</evidence>
<dbReference type="RefSeq" id="WP_142660419.1">
    <property type="nucleotide sequence ID" value="NZ_CABFVA020000083.1"/>
</dbReference>
<gene>
    <name evidence="2 3" type="primary">rsfS</name>
    <name evidence="3" type="ORF">MAMT_01593</name>
</gene>
<dbReference type="GO" id="GO:0043023">
    <property type="term" value="F:ribosomal large subunit binding"/>
    <property type="evidence" value="ECO:0007669"/>
    <property type="project" value="TreeGrafter"/>
</dbReference>
<dbReference type="PANTHER" id="PTHR21043:SF0">
    <property type="entry name" value="MITOCHONDRIAL ASSEMBLY OF RIBOSOMAL LARGE SUBUNIT PROTEIN 1"/>
    <property type="match status" value="1"/>
</dbReference>
<dbReference type="SUPFAM" id="SSF81301">
    <property type="entry name" value="Nucleotidyltransferase"/>
    <property type="match status" value="1"/>
</dbReference>
<evidence type="ECO:0000313" key="3">
    <source>
        <dbReference type="EMBL" id="VVM07137.1"/>
    </source>
</evidence>
<name>A0A5E6MCG4_9BACT</name>
<dbReference type="Proteomes" id="UP000334923">
    <property type="component" value="Unassembled WGS sequence"/>
</dbReference>
<keyword evidence="2" id="KW-0678">Repressor</keyword>
<dbReference type="GO" id="GO:0042256">
    <property type="term" value="P:cytosolic ribosome assembly"/>
    <property type="evidence" value="ECO:0007669"/>
    <property type="project" value="UniProtKB-UniRule"/>
</dbReference>
<reference evidence="3 4" key="1">
    <citation type="submission" date="2019-09" db="EMBL/GenBank/DDBJ databases">
        <authorList>
            <person name="Cremers G."/>
        </authorList>
    </citation>
    <scope>NUCLEOTIDE SEQUENCE [LARGE SCALE GENOMIC DNA]</scope>
    <source>
        <strain evidence="3">4A</strain>
    </source>
</reference>
<dbReference type="Pfam" id="PF02410">
    <property type="entry name" value="RsfS"/>
    <property type="match status" value="1"/>
</dbReference>
<evidence type="ECO:0000313" key="4">
    <source>
        <dbReference type="Proteomes" id="UP000334923"/>
    </source>
</evidence>
<dbReference type="Gene3D" id="3.30.460.10">
    <property type="entry name" value="Beta Polymerase, domain 2"/>
    <property type="match status" value="1"/>
</dbReference>
<keyword evidence="4" id="KW-1185">Reference proteome</keyword>
<organism evidence="3 4">
    <name type="scientific">Methylacidimicrobium tartarophylax</name>
    <dbReference type="NCBI Taxonomy" id="1041768"/>
    <lineage>
        <taxon>Bacteria</taxon>
        <taxon>Pseudomonadati</taxon>
        <taxon>Verrucomicrobiota</taxon>
        <taxon>Methylacidimicrobium</taxon>
    </lineage>
</organism>
<accession>A0A5E6MCG4</accession>